<organism evidence="1">
    <name type="scientific">Streptomyces sp. R02</name>
    <dbReference type="NCBI Taxonomy" id="3238623"/>
    <lineage>
        <taxon>Bacteria</taxon>
        <taxon>Bacillati</taxon>
        <taxon>Actinomycetota</taxon>
        <taxon>Actinomycetes</taxon>
        <taxon>Kitasatosporales</taxon>
        <taxon>Streptomycetaceae</taxon>
        <taxon>Streptomyces</taxon>
    </lineage>
</organism>
<protein>
    <submittedName>
        <fullName evidence="1">Uncharacterized protein</fullName>
    </submittedName>
</protein>
<evidence type="ECO:0000313" key="1">
    <source>
        <dbReference type="EMBL" id="XDP98046.1"/>
    </source>
</evidence>
<dbReference type="EMBL" id="CP163429">
    <property type="protein sequence ID" value="XDP98046.1"/>
    <property type="molecule type" value="Genomic_DNA"/>
</dbReference>
<proteinExistence type="predicted"/>
<gene>
    <name evidence="1" type="ORF">AB5J57_33230</name>
</gene>
<sequence>MLPLPRQPSRERPVWWGFAACADHGAAAYCLYLQHLTNGELKEADAWWARIEDALADAEGDDLNVGERAALIEALENFAGYRARTGAHRVVAIGGLREEVDRLADQYDDGLLG</sequence>
<accession>A0AB39LYW2</accession>
<dbReference type="RefSeq" id="WP_369161496.1">
    <property type="nucleotide sequence ID" value="NZ_CP163429.1"/>
</dbReference>
<name>A0AB39LYW2_9ACTN</name>
<dbReference type="AlphaFoldDB" id="A0AB39LYW2"/>
<reference evidence="1" key="1">
    <citation type="submission" date="2024-07" db="EMBL/GenBank/DDBJ databases">
        <authorList>
            <person name="Yu S.T."/>
        </authorList>
    </citation>
    <scope>NUCLEOTIDE SEQUENCE</scope>
    <source>
        <strain evidence="1">R02</strain>
    </source>
</reference>